<organism evidence="1 2">
    <name type="scientific">Wohlfahrtiimonas chitiniclastica</name>
    <dbReference type="NCBI Taxonomy" id="400946"/>
    <lineage>
        <taxon>Bacteria</taxon>
        <taxon>Pseudomonadati</taxon>
        <taxon>Pseudomonadota</taxon>
        <taxon>Gammaproteobacteria</taxon>
        <taxon>Cardiobacteriales</taxon>
        <taxon>Ignatzschineriaceae</taxon>
        <taxon>Wohlfahrtiimonas</taxon>
    </lineage>
</organism>
<evidence type="ECO:0000313" key="2">
    <source>
        <dbReference type="Proteomes" id="UP000680020"/>
    </source>
</evidence>
<proteinExistence type="predicted"/>
<accession>A0AB35C4M0</accession>
<comment type="caution">
    <text evidence="1">The sequence shown here is derived from an EMBL/GenBank/DDBJ whole genome shotgun (WGS) entry which is preliminary data.</text>
</comment>
<reference evidence="1" key="1">
    <citation type="submission" date="2021-03" db="EMBL/GenBank/DDBJ databases">
        <title>Identification and antibiotic profiling of Wohlfahrtiimonas chitiniclastica, an underestimated human pathogen.</title>
        <authorList>
            <person name="Kopf A."/>
            <person name="Bunk B."/>
            <person name="Coldewey S."/>
            <person name="Gunzer F."/>
            <person name="Riedel T."/>
            <person name="Schroettner P."/>
        </authorList>
    </citation>
    <scope>NUCLEOTIDE SEQUENCE</scope>
    <source>
        <strain evidence="1">DSM 100917</strain>
    </source>
</reference>
<dbReference type="Proteomes" id="UP000680020">
    <property type="component" value="Unassembled WGS sequence"/>
</dbReference>
<name>A0AB35C4M0_9GAMM</name>
<dbReference type="RefSeq" id="WP_008316986.1">
    <property type="nucleotide sequence ID" value="NZ_JAGIBT010000011.1"/>
</dbReference>
<gene>
    <name evidence="1" type="ORF">J7561_09785</name>
</gene>
<dbReference type="AlphaFoldDB" id="A0AB35C4M0"/>
<dbReference type="EMBL" id="JAGIBU010000016">
    <property type="protein sequence ID" value="MBS7825483.1"/>
    <property type="molecule type" value="Genomic_DNA"/>
</dbReference>
<evidence type="ECO:0000313" key="1">
    <source>
        <dbReference type="EMBL" id="MBS7825483.1"/>
    </source>
</evidence>
<protein>
    <submittedName>
        <fullName evidence="1">Uncharacterized protein</fullName>
    </submittedName>
</protein>
<sequence>MEMIYEERVSDEFRQKIFDETQSIRDARRLSFMLADHFFLTSMGSSSVLIPEINSFFVPINRDLGDSRSLGAWILFYKNKYYFFSTWFQKDNERVYEMIFYKETPPENIVIQEEILLLTKKMLLSMGFNQSSHQLTKKIENLEQIQAIEQMTVATELDELTSAANPTGNW</sequence>